<dbReference type="EMBL" id="FBSY01000007">
    <property type="protein sequence ID" value="CUW10770.1"/>
    <property type="molecule type" value="Genomic_DNA"/>
</dbReference>
<evidence type="ECO:0000313" key="3">
    <source>
        <dbReference type="EMBL" id="MBZ5962854.1"/>
    </source>
</evidence>
<feature type="transmembrane region" description="Helical" evidence="1">
    <location>
        <begin position="403"/>
        <end position="426"/>
    </location>
</feature>
<name>A0A9Q3SXV5_9LACO</name>
<evidence type="ECO:0000313" key="2">
    <source>
        <dbReference type="EMBL" id="CUW10770.1"/>
    </source>
</evidence>
<evidence type="ECO:0000256" key="1">
    <source>
        <dbReference type="SAM" id="Phobius"/>
    </source>
</evidence>
<keyword evidence="1 2" id="KW-0812">Transmembrane</keyword>
<dbReference type="Proteomes" id="UP000752647">
    <property type="component" value="Unassembled WGS sequence"/>
</dbReference>
<evidence type="ECO:0000313" key="5">
    <source>
        <dbReference type="Proteomes" id="UP000752647"/>
    </source>
</evidence>
<reference evidence="3" key="2">
    <citation type="submission" date="2021-05" db="EMBL/GenBank/DDBJ databases">
        <title>Pangenome of Leuconostoc gelidum warrants species status for Leuconostoc gelidum subsp. gasicomitatum.</title>
        <authorList>
            <person name="Johansson P."/>
            <person name="Sade E."/>
            <person name="Hultman J."/>
            <person name="Auvinen P."/>
            <person name="Bjorkroth J."/>
        </authorList>
    </citation>
    <scope>NUCLEOTIDE SEQUENCE</scope>
    <source>
        <strain evidence="3">A.21.4</strain>
    </source>
</reference>
<feature type="transmembrane region" description="Helical" evidence="1">
    <location>
        <begin position="839"/>
        <end position="860"/>
    </location>
</feature>
<feature type="transmembrane region" description="Helical" evidence="1">
    <location>
        <begin position="293"/>
        <end position="311"/>
    </location>
</feature>
<dbReference type="GeneID" id="34301015"/>
<dbReference type="RefSeq" id="WP_013231883.1">
    <property type="nucleotide sequence ID" value="NZ_BPKT01000006.1"/>
</dbReference>
<gene>
    <name evidence="2" type="ORF">C122C_0844</name>
    <name evidence="3" type="ORF">KIJ12_06805</name>
</gene>
<sequence length="870" mass="98867">MNKKNIFISPLALSFWLPLLVMLSYFIYRGMSPFGTSSVLTVDLGQQYIDQFAAFKHTLISHPSSFFYSFSNALGGDMISEWAYYLMSPFNLIYLFVPLMQLPAAILIVTVLKFGTAGLSMAYLLKSLKLQKNYYVSLFAINYALSGWFIANDLNLLWLDAAILLPLLILQLEQLFNRPTYWRYALILGLTIISNYYIAYMIVIFITIYFIWRITWPNQIQPRWQTLKHFVVGSFIGGALSAWLILPTYYQLKLGKAQYSSDWSLKFDNNPLKLLFKLVPGSFDFNQMQTGQANFYVSAFILIALLTFFTTKTLHWTVKLGGATILVLLFLATTWAPLTLIFHGFQYPVWYPYRFSFIISFFMIYLAALSWQPNWRPNLSTIIIILLILVAFTAYALTMTHKIAYISQQSVAIFVSLFLLTLSMLLFKQQQRLWLPILIFITTISLASNVILSLNRFSYLTNTEYQNSIKSLNIADETLKKDKSWYRVAQTFQRTRGDAMMLDYYSGSHFSSALPKTTPNFFGNFGQPDGDNYVVYSNGSILSDALLGMKYVLTPNNHDRGRAGEPSTHLIGYRPDTIKYALQSNKGTSNVLNNPYALPIAFSANSKALKTPMLYNNPLQNQGNLWQDLSGDATSPIHVENFQQAIGHNVNAPTGITGAILTKENKAQPAQLNLQFTPATNDSYYLTLGSGLPIKEFDLLINNKVITQFSSYRHTVLVNLVTKAKNKPQTVTIRFKNTQSLVLNNFTLYRVDNNQFQRNNQQLKQHPIKITKRNERLIAGEITTTKQQQLIITTIPDAPGWHITLDGKSASPSKVANYFIAVHTTPGKHTIQFKYTPPLFWAGLFISLLAVLALILSLILKKTLARKRST</sequence>
<dbReference type="InterPro" id="IPR018580">
    <property type="entry name" value="Uncharacterised_YfhO"/>
</dbReference>
<reference evidence="2 4" key="1">
    <citation type="submission" date="2015-12" db="EMBL/GenBank/DDBJ databases">
        <authorList>
            <person name="Andreevskaya M."/>
        </authorList>
    </citation>
    <scope>NUCLEOTIDE SEQUENCE [LARGE SCALE GENOMIC DNA]</scope>
    <source>
        <strain evidence="2 4">C122c</strain>
    </source>
</reference>
<dbReference type="PANTHER" id="PTHR38454:SF1">
    <property type="entry name" value="INTEGRAL MEMBRANE PROTEIN"/>
    <property type="match status" value="1"/>
</dbReference>
<keyword evidence="4" id="KW-1185">Reference proteome</keyword>
<proteinExistence type="predicted"/>
<feature type="transmembrane region" description="Helical" evidence="1">
    <location>
        <begin position="7"/>
        <end position="28"/>
    </location>
</feature>
<keyword evidence="1" id="KW-0472">Membrane</keyword>
<dbReference type="Pfam" id="PF09586">
    <property type="entry name" value="YfhO"/>
    <property type="match status" value="1"/>
</dbReference>
<comment type="caution">
    <text evidence="3">The sequence shown here is derived from an EMBL/GenBank/DDBJ whole genome shotgun (WGS) entry which is preliminary data.</text>
</comment>
<dbReference type="AlphaFoldDB" id="A0A9Q3SXV5"/>
<feature type="transmembrane region" description="Helical" evidence="1">
    <location>
        <begin position="378"/>
        <end position="397"/>
    </location>
</feature>
<dbReference type="Proteomes" id="UP000199271">
    <property type="component" value="Unassembled WGS sequence"/>
</dbReference>
<accession>A0A9Q3SXV5</accession>
<dbReference type="EMBL" id="JAHBFI010000017">
    <property type="protein sequence ID" value="MBZ5962854.1"/>
    <property type="molecule type" value="Genomic_DNA"/>
</dbReference>
<feature type="transmembrane region" description="Helical" evidence="1">
    <location>
        <begin position="133"/>
        <end position="151"/>
    </location>
</feature>
<feature type="transmembrane region" description="Helical" evidence="1">
    <location>
        <begin position="92"/>
        <end position="112"/>
    </location>
</feature>
<feature type="transmembrane region" description="Helical" evidence="1">
    <location>
        <begin position="351"/>
        <end position="371"/>
    </location>
</feature>
<evidence type="ECO:0000313" key="4">
    <source>
        <dbReference type="Proteomes" id="UP000199271"/>
    </source>
</evidence>
<dbReference type="OMA" id="NLMWLDS"/>
<keyword evidence="1" id="KW-1133">Transmembrane helix</keyword>
<feature type="transmembrane region" description="Helical" evidence="1">
    <location>
        <begin position="230"/>
        <end position="250"/>
    </location>
</feature>
<feature type="transmembrane region" description="Helical" evidence="1">
    <location>
        <begin position="181"/>
        <end position="210"/>
    </location>
</feature>
<feature type="transmembrane region" description="Helical" evidence="1">
    <location>
        <begin position="433"/>
        <end position="454"/>
    </location>
</feature>
<dbReference type="PANTHER" id="PTHR38454">
    <property type="entry name" value="INTEGRAL MEMBRANE PROTEIN-RELATED"/>
    <property type="match status" value="1"/>
</dbReference>
<organism evidence="3 5">
    <name type="scientific">Leuconostoc gasicomitatum</name>
    <dbReference type="NCBI Taxonomy" id="115778"/>
    <lineage>
        <taxon>Bacteria</taxon>
        <taxon>Bacillati</taxon>
        <taxon>Bacillota</taxon>
        <taxon>Bacilli</taxon>
        <taxon>Lactobacillales</taxon>
        <taxon>Lactobacillaceae</taxon>
        <taxon>Leuconostoc</taxon>
        <taxon>Leuconostoc gelidum group</taxon>
    </lineage>
</organism>
<protein>
    <submittedName>
        <fullName evidence="2">Transmembrane protein Tmp5</fullName>
    </submittedName>
    <submittedName>
        <fullName evidence="3">YfhO family protein</fullName>
    </submittedName>
</protein>
<feature type="transmembrane region" description="Helical" evidence="1">
    <location>
        <begin position="323"/>
        <end position="345"/>
    </location>
</feature>